<organism evidence="3 4">
    <name type="scientific">Hafnia paralvei</name>
    <dbReference type="NCBI Taxonomy" id="546367"/>
    <lineage>
        <taxon>Bacteria</taxon>
        <taxon>Pseudomonadati</taxon>
        <taxon>Pseudomonadota</taxon>
        <taxon>Gammaproteobacteria</taxon>
        <taxon>Enterobacterales</taxon>
        <taxon>Hafniaceae</taxon>
        <taxon>Hafnia</taxon>
    </lineage>
</organism>
<gene>
    <name evidence="3" type="ORF">CJD50_17285</name>
</gene>
<dbReference type="KEGG" id="hpar:AL518_20645"/>
<dbReference type="GO" id="GO:0006355">
    <property type="term" value="P:regulation of DNA-templated transcription"/>
    <property type="evidence" value="ECO:0007669"/>
    <property type="project" value="InterPro"/>
</dbReference>
<accession>A0A2A2M9X8</accession>
<dbReference type="SUPFAM" id="SSF46894">
    <property type="entry name" value="C-terminal effector domain of the bipartite response regulators"/>
    <property type="match status" value="1"/>
</dbReference>
<dbReference type="GO" id="GO:0003677">
    <property type="term" value="F:DNA binding"/>
    <property type="evidence" value="ECO:0007669"/>
    <property type="project" value="UniProtKB-KW"/>
</dbReference>
<proteinExistence type="predicted"/>
<dbReference type="CDD" id="cd06170">
    <property type="entry name" value="LuxR_C_like"/>
    <property type="match status" value="1"/>
</dbReference>
<name>A0A2A2M9X8_9GAMM</name>
<evidence type="ECO:0000313" key="4">
    <source>
        <dbReference type="Proteomes" id="UP000218796"/>
    </source>
</evidence>
<feature type="domain" description="HTH luxR-type" evidence="2">
    <location>
        <begin position="13"/>
        <end position="78"/>
    </location>
</feature>
<protein>
    <recommendedName>
        <fullName evidence="2">HTH luxR-type domain-containing protein</fullName>
    </recommendedName>
</protein>
<dbReference type="PRINTS" id="PR00038">
    <property type="entry name" value="HTHLUXR"/>
</dbReference>
<comment type="caution">
    <text evidence="3">The sequence shown here is derived from an EMBL/GenBank/DDBJ whole genome shotgun (WGS) entry which is preliminary data.</text>
</comment>
<evidence type="ECO:0000256" key="1">
    <source>
        <dbReference type="ARBA" id="ARBA00023125"/>
    </source>
</evidence>
<dbReference type="AlphaFoldDB" id="A0A2A2M9X8"/>
<dbReference type="SMART" id="SM00421">
    <property type="entry name" value="HTH_LUXR"/>
    <property type="match status" value="1"/>
</dbReference>
<keyword evidence="4" id="KW-1185">Reference proteome</keyword>
<dbReference type="InterPro" id="IPR036388">
    <property type="entry name" value="WH-like_DNA-bd_sf"/>
</dbReference>
<dbReference type="Proteomes" id="UP000218796">
    <property type="component" value="Unassembled WGS sequence"/>
</dbReference>
<dbReference type="OrthoDB" id="9796655at2"/>
<dbReference type="PROSITE" id="PS50043">
    <property type="entry name" value="HTH_LUXR_2"/>
    <property type="match status" value="1"/>
</dbReference>
<keyword evidence="1" id="KW-0238">DNA-binding</keyword>
<evidence type="ECO:0000313" key="3">
    <source>
        <dbReference type="EMBL" id="PAV95202.1"/>
    </source>
</evidence>
<dbReference type="InterPro" id="IPR000792">
    <property type="entry name" value="Tscrpt_reg_LuxR_C"/>
</dbReference>
<evidence type="ECO:0000259" key="2">
    <source>
        <dbReference type="PROSITE" id="PS50043"/>
    </source>
</evidence>
<reference evidence="3 4" key="1">
    <citation type="submission" date="2017-08" db="EMBL/GenBank/DDBJ databases">
        <title>Draft Genome Sequence of Hafnia alvei CITHA-6 Isolated from Raw Bovine Milk.</title>
        <authorList>
            <person name="Culligan E.P."/>
            <person name="Mcsweeney A."/>
            <person name="O'Doherty C."/>
            <person name="Gleeson E."/>
            <person name="O'Riordan D."/>
            <person name="Sleator R.D."/>
        </authorList>
    </citation>
    <scope>NUCLEOTIDE SEQUENCE [LARGE SCALE GENOMIC DNA]</scope>
    <source>
        <strain evidence="3 4">CITHA-6</strain>
    </source>
</reference>
<dbReference type="InterPro" id="IPR016032">
    <property type="entry name" value="Sig_transdc_resp-reg_C-effctor"/>
</dbReference>
<dbReference type="Pfam" id="PF00196">
    <property type="entry name" value="GerE"/>
    <property type="match status" value="1"/>
</dbReference>
<dbReference type="EMBL" id="NQMS01000008">
    <property type="protein sequence ID" value="PAV95202.1"/>
    <property type="molecule type" value="Genomic_DNA"/>
</dbReference>
<dbReference type="Gene3D" id="1.10.10.10">
    <property type="entry name" value="Winged helix-like DNA-binding domain superfamily/Winged helix DNA-binding domain"/>
    <property type="match status" value="1"/>
</dbReference>
<sequence length="88" mass="9792">MKKTTNLSYALSICAIEHKLSATELKIISFIANGVSLTEVSRITQRSIKTLSTHKRSAYVKIGVESDVGFIHYLYAINFILNEESPST</sequence>
<dbReference type="RefSeq" id="WP_071603094.1">
    <property type="nucleotide sequence ID" value="NZ_CALECD010000041.1"/>
</dbReference>